<feature type="transmembrane region" description="Helical" evidence="14">
    <location>
        <begin position="171"/>
        <end position="194"/>
    </location>
</feature>
<comment type="subcellular location">
    <subcellularLocation>
        <location evidence="2">Cell membrane</location>
        <topology evidence="2">Multi-pass membrane protein</topology>
    </subcellularLocation>
</comment>
<accession>A0ABV2PPE7</accession>
<dbReference type="InterPro" id="IPR003594">
    <property type="entry name" value="HATPase_dom"/>
</dbReference>
<dbReference type="RefSeq" id="WP_107948655.1">
    <property type="nucleotide sequence ID" value="NZ_CP073713.1"/>
</dbReference>
<keyword evidence="7 14" id="KW-0812">Transmembrane</keyword>
<keyword evidence="6" id="KW-0808">Transferase</keyword>
<evidence type="ECO:0000256" key="4">
    <source>
        <dbReference type="ARBA" id="ARBA00022475"/>
    </source>
</evidence>
<evidence type="ECO:0000256" key="13">
    <source>
        <dbReference type="ARBA" id="ARBA00023136"/>
    </source>
</evidence>
<dbReference type="GO" id="GO:0016301">
    <property type="term" value="F:kinase activity"/>
    <property type="evidence" value="ECO:0007669"/>
    <property type="project" value="UniProtKB-KW"/>
</dbReference>
<evidence type="ECO:0000256" key="2">
    <source>
        <dbReference type="ARBA" id="ARBA00004651"/>
    </source>
</evidence>
<dbReference type="InterPro" id="IPR036890">
    <property type="entry name" value="HATPase_C_sf"/>
</dbReference>
<dbReference type="SUPFAM" id="SSF158472">
    <property type="entry name" value="HAMP domain-like"/>
    <property type="match status" value="1"/>
</dbReference>
<dbReference type="EC" id="2.7.13.3" evidence="3"/>
<dbReference type="InterPro" id="IPR050398">
    <property type="entry name" value="HssS/ArlS-like"/>
</dbReference>
<evidence type="ECO:0000259" key="16">
    <source>
        <dbReference type="PROSITE" id="PS50885"/>
    </source>
</evidence>
<organism evidence="17 18">
    <name type="scientific">Lysinibacillus parviboronicapiens</name>
    <dbReference type="NCBI Taxonomy" id="436516"/>
    <lineage>
        <taxon>Bacteria</taxon>
        <taxon>Bacillati</taxon>
        <taxon>Bacillota</taxon>
        <taxon>Bacilli</taxon>
        <taxon>Bacillales</taxon>
        <taxon>Bacillaceae</taxon>
        <taxon>Lysinibacillus</taxon>
    </lineage>
</organism>
<dbReference type="InterPro" id="IPR003661">
    <property type="entry name" value="HisK_dim/P_dom"/>
</dbReference>
<keyword evidence="18" id="KW-1185">Reference proteome</keyword>
<comment type="catalytic activity">
    <reaction evidence="1">
        <text>ATP + protein L-histidine = ADP + protein N-phospho-L-histidine.</text>
        <dbReference type="EC" id="2.7.13.3"/>
    </reaction>
</comment>
<dbReference type="InterPro" id="IPR003660">
    <property type="entry name" value="HAMP_dom"/>
</dbReference>
<comment type="caution">
    <text evidence="17">The sequence shown here is derived from an EMBL/GenBank/DDBJ whole genome shotgun (WGS) entry which is preliminary data.</text>
</comment>
<dbReference type="InterPro" id="IPR036097">
    <property type="entry name" value="HisK_dim/P_sf"/>
</dbReference>
<dbReference type="CDD" id="cd00082">
    <property type="entry name" value="HisKA"/>
    <property type="match status" value="1"/>
</dbReference>
<dbReference type="PANTHER" id="PTHR45528">
    <property type="entry name" value="SENSOR HISTIDINE KINASE CPXA"/>
    <property type="match status" value="1"/>
</dbReference>
<proteinExistence type="predicted"/>
<keyword evidence="10" id="KW-0067">ATP-binding</keyword>
<evidence type="ECO:0000256" key="7">
    <source>
        <dbReference type="ARBA" id="ARBA00022692"/>
    </source>
</evidence>
<evidence type="ECO:0000259" key="15">
    <source>
        <dbReference type="PROSITE" id="PS50109"/>
    </source>
</evidence>
<keyword evidence="12" id="KW-0902">Two-component regulatory system</keyword>
<protein>
    <recommendedName>
        <fullName evidence="3">histidine kinase</fullName>
        <ecNumber evidence="3">2.7.13.3</ecNumber>
    </recommendedName>
</protein>
<gene>
    <name evidence="17" type="ORF">ABIA69_004035</name>
</gene>
<dbReference type="InterPro" id="IPR005467">
    <property type="entry name" value="His_kinase_dom"/>
</dbReference>
<dbReference type="SMART" id="SM00388">
    <property type="entry name" value="HisKA"/>
    <property type="match status" value="1"/>
</dbReference>
<evidence type="ECO:0000256" key="9">
    <source>
        <dbReference type="ARBA" id="ARBA00022777"/>
    </source>
</evidence>
<evidence type="ECO:0000313" key="18">
    <source>
        <dbReference type="Proteomes" id="UP001549363"/>
    </source>
</evidence>
<evidence type="ECO:0000256" key="8">
    <source>
        <dbReference type="ARBA" id="ARBA00022741"/>
    </source>
</evidence>
<feature type="domain" description="HAMP" evidence="16">
    <location>
        <begin position="195"/>
        <end position="247"/>
    </location>
</feature>
<evidence type="ECO:0000256" key="3">
    <source>
        <dbReference type="ARBA" id="ARBA00012438"/>
    </source>
</evidence>
<evidence type="ECO:0000256" key="11">
    <source>
        <dbReference type="ARBA" id="ARBA00022989"/>
    </source>
</evidence>
<keyword evidence="5" id="KW-0597">Phosphoprotein</keyword>
<dbReference type="Pfam" id="PF00672">
    <property type="entry name" value="HAMP"/>
    <property type="match status" value="1"/>
</dbReference>
<dbReference type="Gene3D" id="1.10.287.130">
    <property type="match status" value="1"/>
</dbReference>
<dbReference type="Gene3D" id="6.10.340.10">
    <property type="match status" value="1"/>
</dbReference>
<dbReference type="PANTHER" id="PTHR45528:SF1">
    <property type="entry name" value="SENSOR HISTIDINE KINASE CPXA"/>
    <property type="match status" value="1"/>
</dbReference>
<evidence type="ECO:0000256" key="1">
    <source>
        <dbReference type="ARBA" id="ARBA00000085"/>
    </source>
</evidence>
<dbReference type="Proteomes" id="UP001549363">
    <property type="component" value="Unassembled WGS sequence"/>
</dbReference>
<evidence type="ECO:0000256" key="10">
    <source>
        <dbReference type="ARBA" id="ARBA00022840"/>
    </source>
</evidence>
<dbReference type="Gene3D" id="3.30.565.10">
    <property type="entry name" value="Histidine kinase-like ATPase, C-terminal domain"/>
    <property type="match status" value="1"/>
</dbReference>
<dbReference type="SMART" id="SM00387">
    <property type="entry name" value="HATPase_c"/>
    <property type="match status" value="1"/>
</dbReference>
<feature type="transmembrane region" description="Helical" evidence="14">
    <location>
        <begin position="20"/>
        <end position="40"/>
    </location>
</feature>
<keyword evidence="4" id="KW-1003">Cell membrane</keyword>
<keyword evidence="13 14" id="KW-0472">Membrane</keyword>
<keyword evidence="8" id="KW-0547">Nucleotide-binding</keyword>
<evidence type="ECO:0000256" key="5">
    <source>
        <dbReference type="ARBA" id="ARBA00022553"/>
    </source>
</evidence>
<dbReference type="PROSITE" id="PS50109">
    <property type="entry name" value="HIS_KIN"/>
    <property type="match status" value="1"/>
</dbReference>
<dbReference type="SUPFAM" id="SSF55874">
    <property type="entry name" value="ATPase domain of HSP90 chaperone/DNA topoisomerase II/histidine kinase"/>
    <property type="match status" value="1"/>
</dbReference>
<name>A0ABV2PPE7_9BACI</name>
<feature type="domain" description="Histidine kinase" evidence="15">
    <location>
        <begin position="262"/>
        <end position="461"/>
    </location>
</feature>
<dbReference type="EMBL" id="JBEPSB010000026">
    <property type="protein sequence ID" value="MET4562844.1"/>
    <property type="molecule type" value="Genomic_DNA"/>
</dbReference>
<dbReference type="CDD" id="cd06225">
    <property type="entry name" value="HAMP"/>
    <property type="match status" value="1"/>
</dbReference>
<keyword evidence="9 17" id="KW-0418">Kinase</keyword>
<dbReference type="Pfam" id="PF02518">
    <property type="entry name" value="HATPase_c"/>
    <property type="match status" value="1"/>
</dbReference>
<evidence type="ECO:0000313" key="17">
    <source>
        <dbReference type="EMBL" id="MET4562844.1"/>
    </source>
</evidence>
<evidence type="ECO:0000256" key="14">
    <source>
        <dbReference type="SAM" id="Phobius"/>
    </source>
</evidence>
<dbReference type="SUPFAM" id="SSF47384">
    <property type="entry name" value="Homodimeric domain of signal transducing histidine kinase"/>
    <property type="match status" value="1"/>
</dbReference>
<sequence>MKFLRPFFFLRSLLAKYMLIILIAMSITQVAYFVIALFALEITKTGQDESLNEVNQESNVEERWHDEAKHIQNFTDETITQHFESWKQRYPKAAMFWISEDGTLRSKVNVQEQLPSTWTPSFTTKFIKERYGGNPFTVIAFVGEDETNGFIVLEIPRDVFNPPLRNIYEQYGSLVFLGVIVIILFFICISFLFFRGIRKRLLKLQDAMEIRDVDGLPIEIHVKKKDEIGQLEQTFNHMVVELRESKHRERKEEQLRRQLIANLSHDLRTPLTKIRAQAYSISKENLSEEGKQAIQAMETSIVNIDGLIENLMSYTLLMASTYIFEPKEINVVRFAREQMTTWYPVFEKEGFDIDIELQAFDDNMWLIDPLWLGRVFDNIFQNVLRHANSGKYLGVKTESTAHYDAFIIKDYGKGMKNESNAKGAGIGLSIVDLMVKGMELEWDITSSESGTIIKIKKQKDLSK</sequence>
<dbReference type="SMART" id="SM00304">
    <property type="entry name" value="HAMP"/>
    <property type="match status" value="1"/>
</dbReference>
<evidence type="ECO:0000256" key="12">
    <source>
        <dbReference type="ARBA" id="ARBA00023012"/>
    </source>
</evidence>
<dbReference type="PROSITE" id="PS50885">
    <property type="entry name" value="HAMP"/>
    <property type="match status" value="1"/>
</dbReference>
<keyword evidence="11 14" id="KW-1133">Transmembrane helix</keyword>
<dbReference type="Pfam" id="PF00512">
    <property type="entry name" value="HisKA"/>
    <property type="match status" value="1"/>
</dbReference>
<reference evidence="17 18" key="1">
    <citation type="submission" date="2024-06" db="EMBL/GenBank/DDBJ databases">
        <title>Sorghum-associated microbial communities from plants grown in Nebraska, USA.</title>
        <authorList>
            <person name="Schachtman D."/>
        </authorList>
    </citation>
    <scope>NUCLEOTIDE SEQUENCE [LARGE SCALE GENOMIC DNA]</scope>
    <source>
        <strain evidence="17 18">736</strain>
    </source>
</reference>
<evidence type="ECO:0000256" key="6">
    <source>
        <dbReference type="ARBA" id="ARBA00022679"/>
    </source>
</evidence>